<dbReference type="GO" id="GO:0016787">
    <property type="term" value="F:hydrolase activity"/>
    <property type="evidence" value="ECO:0007669"/>
    <property type="project" value="UniProtKB-KW"/>
</dbReference>
<evidence type="ECO:0000313" key="2">
    <source>
        <dbReference type="Proteomes" id="UP000620124"/>
    </source>
</evidence>
<gene>
    <name evidence="1" type="ORF">MVEN_02332100</name>
</gene>
<sequence>MGGLRAYRIAARVHPLLHVLVWRARHLENRPNYWDAWNVEIHHLEKATQLEFISLKAVSASMKLDSRSMFRFDAVVDWRKRHKSLLCEPPLRHARHSLGALADRRI</sequence>
<proteinExistence type="predicted"/>
<comment type="caution">
    <text evidence="1">The sequence shown here is derived from an EMBL/GenBank/DDBJ whole genome shotgun (WGS) entry which is preliminary data.</text>
</comment>
<evidence type="ECO:0000313" key="1">
    <source>
        <dbReference type="EMBL" id="KAF7333754.1"/>
    </source>
</evidence>
<protein>
    <submittedName>
        <fullName evidence="1">Glycoside hydrolase family 38 protein</fullName>
    </submittedName>
</protein>
<keyword evidence="1" id="KW-0378">Hydrolase</keyword>
<dbReference type="Proteomes" id="UP000620124">
    <property type="component" value="Unassembled WGS sequence"/>
</dbReference>
<keyword evidence="2" id="KW-1185">Reference proteome</keyword>
<name>A0A8H6X4A0_9AGAR</name>
<organism evidence="1 2">
    <name type="scientific">Mycena venus</name>
    <dbReference type="NCBI Taxonomy" id="2733690"/>
    <lineage>
        <taxon>Eukaryota</taxon>
        <taxon>Fungi</taxon>
        <taxon>Dikarya</taxon>
        <taxon>Basidiomycota</taxon>
        <taxon>Agaricomycotina</taxon>
        <taxon>Agaricomycetes</taxon>
        <taxon>Agaricomycetidae</taxon>
        <taxon>Agaricales</taxon>
        <taxon>Marasmiineae</taxon>
        <taxon>Mycenaceae</taxon>
        <taxon>Mycena</taxon>
    </lineage>
</organism>
<dbReference type="AlphaFoldDB" id="A0A8H6X4A0"/>
<reference evidence="1" key="1">
    <citation type="submission" date="2020-05" db="EMBL/GenBank/DDBJ databases">
        <title>Mycena genomes resolve the evolution of fungal bioluminescence.</title>
        <authorList>
            <person name="Tsai I.J."/>
        </authorList>
    </citation>
    <scope>NUCLEOTIDE SEQUENCE</scope>
    <source>
        <strain evidence="1">CCC161011</strain>
    </source>
</reference>
<accession>A0A8H6X4A0</accession>
<dbReference type="EMBL" id="JACAZI010000028">
    <property type="protein sequence ID" value="KAF7333754.1"/>
    <property type="molecule type" value="Genomic_DNA"/>
</dbReference>
<dbReference type="OrthoDB" id="3067389at2759"/>